<dbReference type="EMBL" id="CP048914">
    <property type="protein sequence ID" value="QMS84986.1"/>
    <property type="molecule type" value="Genomic_DNA"/>
</dbReference>
<organism evidence="4 5">
    <name type="scientific">Candidatus Xianfuyuplasma coldseepsis</name>
    <dbReference type="NCBI Taxonomy" id="2782163"/>
    <lineage>
        <taxon>Bacteria</taxon>
        <taxon>Bacillati</taxon>
        <taxon>Mycoplasmatota</taxon>
        <taxon>Mollicutes</taxon>
        <taxon>Candidatus Izemoplasmatales</taxon>
        <taxon>Candidatus Izemoplasmataceae</taxon>
        <taxon>Candidatus Xianfuyuplasma</taxon>
    </lineage>
</organism>
<evidence type="ECO:0000256" key="1">
    <source>
        <dbReference type="ARBA" id="ARBA00022729"/>
    </source>
</evidence>
<dbReference type="RefSeq" id="WP_258878611.1">
    <property type="nucleotide sequence ID" value="NZ_CP048914.1"/>
</dbReference>
<feature type="chain" id="PRO_5036473852" description="PBP domain-containing protein" evidence="2">
    <location>
        <begin position="19"/>
        <end position="322"/>
    </location>
</feature>
<evidence type="ECO:0000256" key="2">
    <source>
        <dbReference type="SAM" id="SignalP"/>
    </source>
</evidence>
<dbReference type="InterPro" id="IPR024370">
    <property type="entry name" value="PBP_domain"/>
</dbReference>
<dbReference type="InterPro" id="IPR050811">
    <property type="entry name" value="Phosphate_ABC_transporter"/>
</dbReference>
<protein>
    <recommendedName>
        <fullName evidence="3">PBP domain-containing protein</fullName>
    </recommendedName>
</protein>
<evidence type="ECO:0000313" key="5">
    <source>
        <dbReference type="Proteomes" id="UP000514720"/>
    </source>
</evidence>
<dbReference type="PANTHER" id="PTHR30570">
    <property type="entry name" value="PERIPLASMIC PHOSPHATE BINDING COMPONENT OF PHOSPHATE ABC TRANSPORTER"/>
    <property type="match status" value="1"/>
</dbReference>
<reference evidence="4 5" key="1">
    <citation type="submission" date="2020-02" db="EMBL/GenBank/DDBJ databases">
        <authorList>
            <person name="Zheng R.K."/>
            <person name="Sun C.M."/>
        </authorList>
    </citation>
    <scope>NUCLEOTIDE SEQUENCE [LARGE SCALE GENOMIC DNA]</scope>
    <source>
        <strain evidence="5">zrk13</strain>
    </source>
</reference>
<name>A0A7L7KS19_9MOLU</name>
<accession>A0A7L7KS19</accession>
<keyword evidence="5" id="KW-1185">Reference proteome</keyword>
<dbReference type="SUPFAM" id="SSF53850">
    <property type="entry name" value="Periplasmic binding protein-like II"/>
    <property type="match status" value="2"/>
</dbReference>
<dbReference type="PANTHER" id="PTHR30570:SF1">
    <property type="entry name" value="PHOSPHATE-BINDING PROTEIN PSTS"/>
    <property type="match status" value="1"/>
</dbReference>
<dbReference type="PROSITE" id="PS51257">
    <property type="entry name" value="PROKAR_LIPOPROTEIN"/>
    <property type="match status" value="1"/>
</dbReference>
<evidence type="ECO:0000259" key="3">
    <source>
        <dbReference type="Pfam" id="PF12849"/>
    </source>
</evidence>
<dbReference type="AlphaFoldDB" id="A0A7L7KS19"/>
<proteinExistence type="predicted"/>
<evidence type="ECO:0000313" key="4">
    <source>
        <dbReference type="EMBL" id="QMS84986.1"/>
    </source>
</evidence>
<feature type="signal peptide" evidence="2">
    <location>
        <begin position="1"/>
        <end position="18"/>
    </location>
</feature>
<keyword evidence="1 2" id="KW-0732">Signal</keyword>
<feature type="domain" description="PBP" evidence="3">
    <location>
        <begin position="195"/>
        <end position="319"/>
    </location>
</feature>
<dbReference type="Pfam" id="PF12849">
    <property type="entry name" value="PBP_like_2"/>
    <property type="match status" value="1"/>
</dbReference>
<dbReference type="Proteomes" id="UP000514720">
    <property type="component" value="Chromosome"/>
</dbReference>
<sequence>MKKITLFVLSVLAVFGLAACGGTTEEGWDSSSNITIYTRDTSSGTRAGFMAGIGFDDAAEDDNLLADGFVIKDNTGIFTTMQTDEYGIGYVSLATYVSDPDVVKALDFESVEASLANVMNNTYGLKRPFNYVLRQLDDYATDTEKDIVLAFVAFLETTDGADIITNKGGVPLTSTKTWDDIKADHTVCTEDNSGVTIKFGGSDSIEKIAKALSEAFAPKCGNFVPEHDHTGSSDGYKRTQGIEKDGDNAKHIGFASRPFKTDGSEGTVLEQDELNQDETKGQLAWDAIVAIVHLDNELDNVTADDLMNIYSGTYSVWDDLLE</sequence>
<gene>
    <name evidence="4" type="ORF">G4Z02_04190</name>
</gene>
<dbReference type="Gene3D" id="3.40.190.10">
    <property type="entry name" value="Periplasmic binding protein-like II"/>
    <property type="match status" value="2"/>
</dbReference>
<dbReference type="KEGG" id="xcl:G4Z02_04190"/>